<dbReference type="PANTHER" id="PTHR35004:SF8">
    <property type="entry name" value="TRANSPOSASE RV3428C-RELATED"/>
    <property type="match status" value="1"/>
</dbReference>
<protein>
    <submittedName>
        <fullName evidence="2">Transposase</fullName>
    </submittedName>
</protein>
<dbReference type="Proteomes" id="UP000181899">
    <property type="component" value="Unassembled WGS sequence"/>
</dbReference>
<proteinExistence type="predicted"/>
<dbReference type="GO" id="GO:0015074">
    <property type="term" value="P:DNA integration"/>
    <property type="evidence" value="ECO:0007669"/>
    <property type="project" value="InterPro"/>
</dbReference>
<dbReference type="InterPro" id="IPR001584">
    <property type="entry name" value="Integrase_cat-core"/>
</dbReference>
<dbReference type="PROSITE" id="PS50994">
    <property type="entry name" value="INTEGRASE"/>
    <property type="match status" value="1"/>
</dbReference>
<name>A0A1I5F1M2_9CLOT</name>
<gene>
    <name evidence="2" type="ORF">SAMN04488695_1263</name>
</gene>
<organism evidence="2 3">
    <name type="scientific">Proteiniclasticum ruminis</name>
    <dbReference type="NCBI Taxonomy" id="398199"/>
    <lineage>
        <taxon>Bacteria</taxon>
        <taxon>Bacillati</taxon>
        <taxon>Bacillota</taxon>
        <taxon>Clostridia</taxon>
        <taxon>Eubacteriales</taxon>
        <taxon>Clostridiaceae</taxon>
        <taxon>Proteiniclasticum</taxon>
    </lineage>
</organism>
<dbReference type="OrthoDB" id="3193769at2"/>
<feature type="domain" description="Integrase catalytic" evidence="1">
    <location>
        <begin position="82"/>
        <end position="204"/>
    </location>
</feature>
<keyword evidence="3" id="KW-1185">Reference proteome</keyword>
<reference evidence="2 3" key="1">
    <citation type="submission" date="2016-10" db="EMBL/GenBank/DDBJ databases">
        <authorList>
            <person name="de Groot N.N."/>
        </authorList>
    </citation>
    <scope>NUCLEOTIDE SEQUENCE [LARGE SCALE GENOMIC DNA]</scope>
    <source>
        <strain evidence="2 3">ML2</strain>
    </source>
</reference>
<dbReference type="PANTHER" id="PTHR35004">
    <property type="entry name" value="TRANSPOSASE RV3428C-RELATED"/>
    <property type="match status" value="1"/>
</dbReference>
<evidence type="ECO:0000313" key="2">
    <source>
        <dbReference type="EMBL" id="SFO17654.1"/>
    </source>
</evidence>
<accession>A0A1I5F1M2</accession>
<evidence type="ECO:0000259" key="1">
    <source>
        <dbReference type="PROSITE" id="PS50994"/>
    </source>
</evidence>
<sequence length="204" mass="23290">MDEAAFVKNLPTVSTKSRDTTFKMADYDYVHSELAKPYVTMKLLWEEYVKSCQASGERFYIQTQFRNYYHKYALANKATLILEHKPALSMEVDWAGTNIGYYDDDLGKTCEASLFVSVLPCSQLIYAEPFRDESLPSWIAAHVHAFQYIGGVPKIITPDNLKTGVTHANFNEPKLNKTYSEMAEYYGSVILPARVRKPREKTAC</sequence>
<dbReference type="AlphaFoldDB" id="A0A1I5F1M2"/>
<dbReference type="EMBL" id="FOVK01000026">
    <property type="protein sequence ID" value="SFO17654.1"/>
    <property type="molecule type" value="Genomic_DNA"/>
</dbReference>
<dbReference type="RefSeq" id="WP_143093608.1">
    <property type="nucleotide sequence ID" value="NZ_FOVK01000026.1"/>
</dbReference>
<evidence type="ECO:0000313" key="3">
    <source>
        <dbReference type="Proteomes" id="UP000181899"/>
    </source>
</evidence>